<feature type="domain" description="HTH lysR-type" evidence="5">
    <location>
        <begin position="2"/>
        <end position="59"/>
    </location>
</feature>
<comment type="caution">
    <text evidence="6">The sequence shown here is derived from an EMBL/GenBank/DDBJ whole genome shotgun (WGS) entry which is preliminary data.</text>
</comment>
<dbReference type="Gene3D" id="3.40.190.10">
    <property type="entry name" value="Periplasmic binding protein-like II"/>
    <property type="match status" value="2"/>
</dbReference>
<gene>
    <name evidence="6" type="ORF">DEF24_16290</name>
</gene>
<dbReference type="Proteomes" id="UP000253318">
    <property type="component" value="Unassembled WGS sequence"/>
</dbReference>
<evidence type="ECO:0000256" key="4">
    <source>
        <dbReference type="ARBA" id="ARBA00023163"/>
    </source>
</evidence>
<dbReference type="SUPFAM" id="SSF53850">
    <property type="entry name" value="Periplasmic binding protein-like II"/>
    <property type="match status" value="1"/>
</dbReference>
<dbReference type="Gene3D" id="1.10.10.10">
    <property type="entry name" value="Winged helix-like DNA-binding domain superfamily/Winged helix DNA-binding domain"/>
    <property type="match status" value="1"/>
</dbReference>
<reference evidence="6 7" key="1">
    <citation type="submission" date="2018-04" db="EMBL/GenBank/DDBJ databases">
        <title>Novel actinobacteria from marine sediment.</title>
        <authorList>
            <person name="Ng Z.Y."/>
            <person name="Tan G.Y.A."/>
        </authorList>
    </citation>
    <scope>NUCLEOTIDE SEQUENCE [LARGE SCALE GENOMIC DNA]</scope>
    <source>
        <strain evidence="6 7">TPS81</strain>
    </source>
</reference>
<sequence>MLSLEHVRGFVAVAEEAHFGRAARRLQMTQPPLSRQIQRLERDVGVRLLDRTQRGVALTPAGRAFLEEARRLLALADAAPETARRVASGQAGTVRVGFTATAGFGVLGRLLNRIEAALPDVELVLNELVTADQFDRLRSGALDLALARPPVGTEEFASRLVHREPLVAALPAGHPLAADSAPMPVELLDGEALLRYSPDQARYFADLTARILGPVNPASTHFLTQVHTMVGLVAAGRGVALVPASATRLRLDGVRFRPLAGLPDDPVELHAAWRRTVVNPALLKV</sequence>
<evidence type="ECO:0000313" key="6">
    <source>
        <dbReference type="EMBL" id="RCV56646.1"/>
    </source>
</evidence>
<proteinExistence type="inferred from homology"/>
<keyword evidence="4" id="KW-0804">Transcription</keyword>
<evidence type="ECO:0000256" key="3">
    <source>
        <dbReference type="ARBA" id="ARBA00023125"/>
    </source>
</evidence>
<evidence type="ECO:0000256" key="1">
    <source>
        <dbReference type="ARBA" id="ARBA00009437"/>
    </source>
</evidence>
<dbReference type="AlphaFoldDB" id="A0A368T3M2"/>
<feature type="non-terminal residue" evidence="6">
    <location>
        <position position="285"/>
    </location>
</feature>
<protein>
    <submittedName>
        <fullName evidence="6">LysR family transcriptional regulator</fullName>
    </submittedName>
</protein>
<dbReference type="PANTHER" id="PTHR30346:SF0">
    <property type="entry name" value="HCA OPERON TRANSCRIPTIONAL ACTIVATOR HCAR"/>
    <property type="match status" value="1"/>
</dbReference>
<evidence type="ECO:0000313" key="7">
    <source>
        <dbReference type="Proteomes" id="UP000253318"/>
    </source>
</evidence>
<dbReference type="GO" id="GO:0003677">
    <property type="term" value="F:DNA binding"/>
    <property type="evidence" value="ECO:0007669"/>
    <property type="project" value="UniProtKB-KW"/>
</dbReference>
<evidence type="ECO:0000259" key="5">
    <source>
        <dbReference type="PROSITE" id="PS50931"/>
    </source>
</evidence>
<dbReference type="EMBL" id="QEIN01000125">
    <property type="protein sequence ID" value="RCV56646.1"/>
    <property type="molecule type" value="Genomic_DNA"/>
</dbReference>
<comment type="similarity">
    <text evidence="1">Belongs to the LysR transcriptional regulatory family.</text>
</comment>
<keyword evidence="3" id="KW-0238">DNA-binding</keyword>
<dbReference type="GO" id="GO:0032993">
    <property type="term" value="C:protein-DNA complex"/>
    <property type="evidence" value="ECO:0007669"/>
    <property type="project" value="TreeGrafter"/>
</dbReference>
<dbReference type="SUPFAM" id="SSF46785">
    <property type="entry name" value="Winged helix' DNA-binding domain"/>
    <property type="match status" value="1"/>
</dbReference>
<accession>A0A368T3M2</accession>
<dbReference type="Pfam" id="PF00126">
    <property type="entry name" value="HTH_1"/>
    <property type="match status" value="1"/>
</dbReference>
<dbReference type="FunFam" id="1.10.10.10:FF:000001">
    <property type="entry name" value="LysR family transcriptional regulator"/>
    <property type="match status" value="1"/>
</dbReference>
<dbReference type="InterPro" id="IPR036390">
    <property type="entry name" value="WH_DNA-bd_sf"/>
</dbReference>
<name>A0A368T3M2_9ACTN</name>
<keyword evidence="2" id="KW-0805">Transcription regulation</keyword>
<dbReference type="Pfam" id="PF03466">
    <property type="entry name" value="LysR_substrate"/>
    <property type="match status" value="1"/>
</dbReference>
<organism evidence="6 7">
    <name type="scientific">Marinitenerispora sediminis</name>
    <dbReference type="NCBI Taxonomy" id="1931232"/>
    <lineage>
        <taxon>Bacteria</taxon>
        <taxon>Bacillati</taxon>
        <taxon>Actinomycetota</taxon>
        <taxon>Actinomycetes</taxon>
        <taxon>Streptosporangiales</taxon>
        <taxon>Nocardiopsidaceae</taxon>
        <taxon>Marinitenerispora</taxon>
    </lineage>
</organism>
<keyword evidence="7" id="KW-1185">Reference proteome</keyword>
<dbReference type="PROSITE" id="PS50931">
    <property type="entry name" value="HTH_LYSR"/>
    <property type="match status" value="1"/>
</dbReference>
<dbReference type="InterPro" id="IPR000847">
    <property type="entry name" value="LysR_HTH_N"/>
</dbReference>
<dbReference type="InterPro" id="IPR036388">
    <property type="entry name" value="WH-like_DNA-bd_sf"/>
</dbReference>
<dbReference type="OrthoDB" id="3176554at2"/>
<dbReference type="InterPro" id="IPR005119">
    <property type="entry name" value="LysR_subst-bd"/>
</dbReference>
<dbReference type="PRINTS" id="PR00039">
    <property type="entry name" value="HTHLYSR"/>
</dbReference>
<dbReference type="GO" id="GO:0003700">
    <property type="term" value="F:DNA-binding transcription factor activity"/>
    <property type="evidence" value="ECO:0007669"/>
    <property type="project" value="InterPro"/>
</dbReference>
<evidence type="ECO:0000256" key="2">
    <source>
        <dbReference type="ARBA" id="ARBA00023015"/>
    </source>
</evidence>
<dbReference type="PANTHER" id="PTHR30346">
    <property type="entry name" value="TRANSCRIPTIONAL DUAL REGULATOR HCAR-RELATED"/>
    <property type="match status" value="1"/>
</dbReference>